<dbReference type="Proteomes" id="UP000015042">
    <property type="component" value="Chromosome"/>
</dbReference>
<keyword evidence="1" id="KW-1133">Transmembrane helix</keyword>
<dbReference type="KEGG" id="sbz:A464_1955"/>
<evidence type="ECO:0000256" key="1">
    <source>
        <dbReference type="SAM" id="Phobius"/>
    </source>
</evidence>
<feature type="transmembrane region" description="Helical" evidence="1">
    <location>
        <begin position="12"/>
        <end position="43"/>
    </location>
</feature>
<dbReference type="AlphaFoldDB" id="S5N964"/>
<protein>
    <submittedName>
        <fullName evidence="2">Uncharacterized protein</fullName>
    </submittedName>
</protein>
<keyword evidence="1" id="KW-0812">Transmembrane</keyword>
<evidence type="ECO:0000313" key="3">
    <source>
        <dbReference type="Proteomes" id="UP000015042"/>
    </source>
</evidence>
<keyword evidence="1" id="KW-0472">Membrane</keyword>
<dbReference type="EMBL" id="CP006608">
    <property type="protein sequence ID" value="AGR59140.1"/>
    <property type="molecule type" value="Genomic_DNA"/>
</dbReference>
<evidence type="ECO:0000313" key="2">
    <source>
        <dbReference type="EMBL" id="AGR59140.1"/>
    </source>
</evidence>
<dbReference type="HOGENOM" id="CLU_3204953_0_0_6"/>
<reference evidence="2 3" key="1">
    <citation type="submission" date="2013-07" db="EMBL/GenBank/DDBJ databases">
        <title>Genome sequence of Salmonella bongori N268-08 - a rare clinical isolate.</title>
        <authorList>
            <person name="Marti R."/>
            <person name="Hagens S."/>
            <person name="Loessner M.J."/>
            <person name="Klumpp J."/>
        </authorList>
    </citation>
    <scope>NUCLEOTIDE SEQUENCE [LARGE SCALE GENOMIC DNA]</scope>
    <source>
        <strain evidence="2 3">N268-08</strain>
    </source>
</reference>
<proteinExistence type="predicted"/>
<name>S5N964_SALBN</name>
<accession>S5N964</accession>
<gene>
    <name evidence="2" type="ORF">A464_1955</name>
</gene>
<sequence>MKKFGSPTDSLATLFLTAVMFFTKVLFSVILSFTGATSLGCILKS</sequence>
<organism evidence="2 3">
    <name type="scientific">Salmonella bongori N268-08</name>
    <dbReference type="NCBI Taxonomy" id="1197719"/>
    <lineage>
        <taxon>Bacteria</taxon>
        <taxon>Pseudomonadati</taxon>
        <taxon>Pseudomonadota</taxon>
        <taxon>Gammaproteobacteria</taxon>
        <taxon>Enterobacterales</taxon>
        <taxon>Enterobacteriaceae</taxon>
        <taxon>Salmonella</taxon>
    </lineage>
</organism>